<dbReference type="InterPro" id="IPR011047">
    <property type="entry name" value="Quinoprotein_ADH-like_sf"/>
</dbReference>
<evidence type="ECO:0000259" key="2">
    <source>
        <dbReference type="Pfam" id="PF25465"/>
    </source>
</evidence>
<dbReference type="Proteomes" id="UP000231279">
    <property type="component" value="Unassembled WGS sequence"/>
</dbReference>
<dbReference type="InterPro" id="IPR015943">
    <property type="entry name" value="WD40/YVTN_repeat-like_dom_sf"/>
</dbReference>
<feature type="region of interest" description="Disordered" evidence="1">
    <location>
        <begin position="1"/>
        <end position="134"/>
    </location>
</feature>
<accession>A0A2G9GM14</accession>
<dbReference type="Pfam" id="PF25465">
    <property type="entry name" value="Beta-prop_At4g14310"/>
    <property type="match status" value="1"/>
</dbReference>
<dbReference type="SUPFAM" id="SSF50998">
    <property type="entry name" value="Quinoprotein alcohol dehydrogenase-like"/>
    <property type="match status" value="1"/>
</dbReference>
<dbReference type="STRING" id="429701.A0A2G9GM14"/>
<feature type="compositionally biased region" description="Low complexity" evidence="1">
    <location>
        <begin position="80"/>
        <end position="93"/>
    </location>
</feature>
<dbReference type="PANTHER" id="PTHR35492">
    <property type="entry name" value="TRANSDUCIN/WD40 REPEAT-LIKE SUPERFAMILY PROTEIN"/>
    <property type="match status" value="1"/>
</dbReference>
<proteinExistence type="predicted"/>
<feature type="domain" description="At4g14310 8-bladed propeller" evidence="2">
    <location>
        <begin position="633"/>
        <end position="765"/>
    </location>
</feature>
<organism evidence="3 4">
    <name type="scientific">Handroanthus impetiginosus</name>
    <dbReference type="NCBI Taxonomy" id="429701"/>
    <lineage>
        <taxon>Eukaryota</taxon>
        <taxon>Viridiplantae</taxon>
        <taxon>Streptophyta</taxon>
        <taxon>Embryophyta</taxon>
        <taxon>Tracheophyta</taxon>
        <taxon>Spermatophyta</taxon>
        <taxon>Magnoliopsida</taxon>
        <taxon>eudicotyledons</taxon>
        <taxon>Gunneridae</taxon>
        <taxon>Pentapetalae</taxon>
        <taxon>asterids</taxon>
        <taxon>lamiids</taxon>
        <taxon>Lamiales</taxon>
        <taxon>Bignoniaceae</taxon>
        <taxon>Crescentiina</taxon>
        <taxon>Tabebuia alliance</taxon>
        <taxon>Handroanthus</taxon>
    </lineage>
</organism>
<dbReference type="OrthoDB" id="1907242at2759"/>
<comment type="caution">
    <text evidence="3">The sequence shown here is derived from an EMBL/GenBank/DDBJ whole genome shotgun (WGS) entry which is preliminary data.</text>
</comment>
<sequence>MSPSTVRRVKERLGGGGKVAAAPGGKISPVSGKSVPTGKENPRPTSRVRAATQKPNLRPMARIDKSAAAQAVEEPRSRRSASSVPRGRSSSPSEFTRVLSDLRKNSSRVSLGPPQRKVNGVSLKGLNEKSAEKSDLGKRVLKDLVKNRENLDELDEGLQEREKVKARNINNGRNEIKERNLSSVPLEKPYLGKNGGNLELKTDFQENEKIKIMEERNLSSISVKRSHLVASHERSTLELDLINNKVSEEVQINSCPGDALLGPISRESKMLNNVSNISGVVREETVNKYPSKLHEKLAFLEGKVKRIASDIKRTKEILDTNNPDASKIILSDIQEKISGIEKAMVHVVGKNGDAKMVVVKSEENQDKKEEKEVKDSISLTKGLNIEELETRFFPHHKLMRDRTLSKTTSGGSKVPVLEVDESNSALNVDEKKVSSLDENTINSEFLASSSKEESETSKIQEMDHAMNSVAESSSLNALNGKFSVDAFLMADEKLNDFDEQETPLSKTCEEEIEENCPYNLNDIGCKTSTGGWFVSEGESVLLAHDDGSCSFYDIVNCEEKAEYKPPAGVPPNMWRDCWIIRAPNAEGCSGRYVVAASAGNSANSGFCSWDFYSKDILALHFENQTTQVRRSMATENRQWWYKPCGPLIISGASCQKLVQIYDIRDGEHVMRWELQKPVLAMDYASPLQWRNRGKVVIAESDAISLWDVSSLSSQALLSVSSSGRKVSALHVNNTDAELGGGVRQRISSSEAEGNDGVFCTPDSINGFLLVKRDGCREEAMIEEQKP</sequence>
<dbReference type="InterPro" id="IPR057442">
    <property type="entry name" value="Beta-prop_At4g14310"/>
</dbReference>
<evidence type="ECO:0000313" key="3">
    <source>
        <dbReference type="EMBL" id="PIN06344.1"/>
    </source>
</evidence>
<reference evidence="4" key="1">
    <citation type="journal article" date="2018" name="Gigascience">
        <title>Genome assembly of the Pink Ipe (Handroanthus impetiginosus, Bignoniaceae), a highly valued, ecologically keystone Neotropical timber forest tree.</title>
        <authorList>
            <person name="Silva-Junior O.B."/>
            <person name="Grattapaglia D."/>
            <person name="Novaes E."/>
            <person name="Collevatti R.G."/>
        </authorList>
    </citation>
    <scope>NUCLEOTIDE SEQUENCE [LARGE SCALE GENOMIC DNA]</scope>
    <source>
        <strain evidence="4">cv. UFG-1</strain>
    </source>
</reference>
<dbReference type="InterPro" id="IPR045289">
    <property type="entry name" value="At4g14310-like"/>
</dbReference>
<evidence type="ECO:0000313" key="4">
    <source>
        <dbReference type="Proteomes" id="UP000231279"/>
    </source>
</evidence>
<dbReference type="PANTHER" id="PTHR35492:SF1">
    <property type="entry name" value="TRANSDUCIN_WD40 REPEAT-LIKE SUPERFAMILY PROTEIN"/>
    <property type="match status" value="1"/>
</dbReference>
<protein>
    <recommendedName>
        <fullName evidence="2">At4g14310 8-bladed propeller domain-containing protein</fullName>
    </recommendedName>
</protein>
<name>A0A2G9GM14_9LAMI</name>
<gene>
    <name evidence="3" type="ORF">CDL12_21108</name>
</gene>
<dbReference type="Gene3D" id="2.130.10.10">
    <property type="entry name" value="YVTN repeat-like/Quinoprotein amine dehydrogenase"/>
    <property type="match status" value="1"/>
</dbReference>
<keyword evidence="4" id="KW-1185">Reference proteome</keyword>
<evidence type="ECO:0000256" key="1">
    <source>
        <dbReference type="SAM" id="MobiDB-lite"/>
    </source>
</evidence>
<dbReference type="EMBL" id="NKXS01004446">
    <property type="protein sequence ID" value="PIN06344.1"/>
    <property type="molecule type" value="Genomic_DNA"/>
</dbReference>
<dbReference type="AlphaFoldDB" id="A0A2G9GM14"/>